<dbReference type="CDD" id="cd03031">
    <property type="entry name" value="GRX_GRX_like"/>
    <property type="match status" value="1"/>
</dbReference>
<dbReference type="InterPro" id="IPR036390">
    <property type="entry name" value="WH_DNA-bd_sf"/>
</dbReference>
<dbReference type="CDD" id="cd21793">
    <property type="entry name" value="Rad21_Rec8_M_AtSYN1-like"/>
    <property type="match status" value="1"/>
</dbReference>
<dbReference type="PANTHER" id="PTHR45669">
    <property type="entry name" value="GLUTAREDOXIN DOMAIN-CONTAINING CYSTEINE-RICH PROTEIN CG12206-RELATED"/>
    <property type="match status" value="1"/>
</dbReference>
<feature type="compositionally biased region" description="Basic and acidic residues" evidence="2">
    <location>
        <begin position="195"/>
        <end position="212"/>
    </location>
</feature>
<dbReference type="EMBL" id="JAQIZT010000008">
    <property type="protein sequence ID" value="KAJ6987349.1"/>
    <property type="molecule type" value="Genomic_DNA"/>
</dbReference>
<protein>
    <recommendedName>
        <fullName evidence="8">Glutaredoxin domain-containing protein</fullName>
    </recommendedName>
</protein>
<keyword evidence="7" id="KW-1185">Reference proteome</keyword>
<evidence type="ECO:0000259" key="3">
    <source>
        <dbReference type="Pfam" id="PF00462"/>
    </source>
</evidence>
<name>A0AAD6MKN1_9ROSI</name>
<accession>A0AAD6MKN1</accession>
<evidence type="ECO:0000259" key="5">
    <source>
        <dbReference type="Pfam" id="PF04825"/>
    </source>
</evidence>
<evidence type="ECO:0000256" key="1">
    <source>
        <dbReference type="ARBA" id="ARBA00009870"/>
    </source>
</evidence>
<dbReference type="Gene3D" id="3.40.30.10">
    <property type="entry name" value="Glutaredoxin"/>
    <property type="match status" value="1"/>
</dbReference>
<evidence type="ECO:0000259" key="4">
    <source>
        <dbReference type="Pfam" id="PF04824"/>
    </source>
</evidence>
<feature type="domain" description="Rad21/Rec8-like protein C-terminal eukaryotic" evidence="4">
    <location>
        <begin position="533"/>
        <end position="572"/>
    </location>
</feature>
<feature type="region of interest" description="Disordered" evidence="2">
    <location>
        <begin position="185"/>
        <end position="245"/>
    </location>
</feature>
<reference evidence="6" key="1">
    <citation type="journal article" date="2023" name="Mol. Ecol. Resour.">
        <title>Chromosome-level genome assembly of a triploid poplar Populus alba 'Berolinensis'.</title>
        <authorList>
            <person name="Chen S."/>
            <person name="Yu Y."/>
            <person name="Wang X."/>
            <person name="Wang S."/>
            <person name="Zhang T."/>
            <person name="Zhou Y."/>
            <person name="He R."/>
            <person name="Meng N."/>
            <person name="Wang Y."/>
            <person name="Liu W."/>
            <person name="Liu Z."/>
            <person name="Liu J."/>
            <person name="Guo Q."/>
            <person name="Huang H."/>
            <person name="Sederoff R.R."/>
            <person name="Wang G."/>
            <person name="Qu G."/>
            <person name="Chen S."/>
        </authorList>
    </citation>
    <scope>NUCLEOTIDE SEQUENCE</scope>
    <source>
        <strain evidence="6">SC-2020</strain>
    </source>
</reference>
<feature type="region of interest" description="Disordered" evidence="2">
    <location>
        <begin position="320"/>
        <end position="354"/>
    </location>
</feature>
<evidence type="ECO:0000256" key="2">
    <source>
        <dbReference type="SAM" id="MobiDB-lite"/>
    </source>
</evidence>
<proteinExistence type="inferred from homology"/>
<feature type="compositionally biased region" description="Basic residues" evidence="2">
    <location>
        <begin position="232"/>
        <end position="241"/>
    </location>
</feature>
<dbReference type="Pfam" id="PF04825">
    <property type="entry name" value="Rad21_Rec8_N"/>
    <property type="match status" value="1"/>
</dbReference>
<dbReference type="PANTHER" id="PTHR45669:SF36">
    <property type="entry name" value="GLUTAREDOXIN DOMAIN-CONTAINING PROTEIN"/>
    <property type="match status" value="1"/>
</dbReference>
<dbReference type="InterPro" id="IPR002109">
    <property type="entry name" value="Glutaredoxin"/>
</dbReference>
<dbReference type="Pfam" id="PF00462">
    <property type="entry name" value="Glutaredoxin"/>
    <property type="match status" value="1"/>
</dbReference>
<comment type="similarity">
    <text evidence="1">Belongs to the rad21 family.</text>
</comment>
<dbReference type="SUPFAM" id="SSF52833">
    <property type="entry name" value="Thioredoxin-like"/>
    <property type="match status" value="1"/>
</dbReference>
<feature type="domain" description="Glutaredoxin" evidence="3">
    <location>
        <begin position="672"/>
        <end position="738"/>
    </location>
</feature>
<feature type="compositionally biased region" description="Low complexity" evidence="2">
    <location>
        <begin position="590"/>
        <end position="607"/>
    </location>
</feature>
<comment type="caution">
    <text evidence="6">The sequence shown here is derived from an EMBL/GenBank/DDBJ whole genome shotgun (WGS) entry which is preliminary data.</text>
</comment>
<evidence type="ECO:0008006" key="8">
    <source>
        <dbReference type="Google" id="ProtNLM"/>
    </source>
</evidence>
<feature type="region of interest" description="Disordered" evidence="2">
    <location>
        <begin position="587"/>
        <end position="607"/>
    </location>
</feature>
<dbReference type="Proteomes" id="UP001164929">
    <property type="component" value="Chromosome 8"/>
</dbReference>
<sequence length="869" mass="97596">MAATMHAKINRKKLNKLNIIRICEEILNPSVPMALRLSGILMGTRLVEINEAWKVKVAPDPTVLPKGKSQARKEAVTLPENQETDVGEIEQSLNYSNAATTTMGFQQTAYFTMRLDNVDEPFVNNDTREGDASHHLHQADADNITLFERFDSYQADADAYNRFERFDIEGDEETQVNFTSADHMDIPTTLIPSPHKQDEAQRAEENQDHHPEFQVNQQFNECKGARQDQQKRRPIKRKTRRQATTTVDYEQTIIPGHVYQSWIQNASDIVSRRGRKRKACMGIMSTTKISNLMELPPTVLIDDNGNREIYYPAPLLELWNKSTQPPHDSPSERTSAPPPPEPSKSSPQGVNYQDTVGYTFDDVHSGVGSQSLGTSIEKLRTNVVNDGLSMDILMEELKANLGNNGVRMTEANMATPRNSGDGVGSIPSSGSGHGIPPHYLEVNLGRSSKKGRHSSSRHSGSSLETVVEEDPWRFADPNFELSRLSENGPTPDQELLVETEPTQTQHLFVGQPVDKIADSIRMQMKTHFETPGAPQVESLNNLSAGMNTKAAALLFYQTCVLASRDFLRVEQKLTVLLESRSSHSCEIRQRSPSRFPSSPRSQSPSPRFCCSSFKDIQTLVTEEPEPISPKSPSLFHRARISTSVLRSWAHRHAHPSTKLSISPPTHLDQHIILYFTSLRIVRRTFEDCRTVRSILRGFRVQIDERDLSMDGMYLDELHDIIGSKRVTLPIVFIGGKYIGGVKEITELHESGDLKKLIGGLPLSVTNACDTCGGLRFVLCEQCSGSHKIYTAKYGFKNCTACNVNGLIRCPTCVPSLRRRGRYLVSHAYKEERDTEVFSKHQPRRNLLAFRFMCSGRKENQSTHFLDVAD</sequence>
<dbReference type="Pfam" id="PF04824">
    <property type="entry name" value="Rad21_Rec8"/>
    <property type="match status" value="1"/>
</dbReference>
<evidence type="ECO:0000313" key="7">
    <source>
        <dbReference type="Proteomes" id="UP001164929"/>
    </source>
</evidence>
<evidence type="ECO:0000313" key="6">
    <source>
        <dbReference type="EMBL" id="KAJ6987349.1"/>
    </source>
</evidence>
<feature type="domain" description="Rad21/Rec8-like protein N-terminal" evidence="5">
    <location>
        <begin position="1"/>
        <end position="42"/>
    </location>
</feature>
<gene>
    <name evidence="6" type="ORF">NC653_020564</name>
</gene>
<dbReference type="InterPro" id="IPR006909">
    <property type="entry name" value="Rad21/Rec8_C_eu"/>
</dbReference>
<organism evidence="6 7">
    <name type="scientific">Populus alba x Populus x berolinensis</name>
    <dbReference type="NCBI Taxonomy" id="444605"/>
    <lineage>
        <taxon>Eukaryota</taxon>
        <taxon>Viridiplantae</taxon>
        <taxon>Streptophyta</taxon>
        <taxon>Embryophyta</taxon>
        <taxon>Tracheophyta</taxon>
        <taxon>Spermatophyta</taxon>
        <taxon>Magnoliopsida</taxon>
        <taxon>eudicotyledons</taxon>
        <taxon>Gunneridae</taxon>
        <taxon>Pentapetalae</taxon>
        <taxon>rosids</taxon>
        <taxon>fabids</taxon>
        <taxon>Malpighiales</taxon>
        <taxon>Salicaceae</taxon>
        <taxon>Saliceae</taxon>
        <taxon>Populus</taxon>
    </lineage>
</organism>
<dbReference type="PROSITE" id="PS51354">
    <property type="entry name" value="GLUTAREDOXIN_2"/>
    <property type="match status" value="1"/>
</dbReference>
<dbReference type="InterPro" id="IPR006910">
    <property type="entry name" value="Rad21_Rec8_N"/>
</dbReference>
<dbReference type="Pfam" id="PF23733">
    <property type="entry name" value="GRXCR1-2_C"/>
    <property type="match status" value="1"/>
</dbReference>
<dbReference type="AlphaFoldDB" id="A0AAD6MKN1"/>
<dbReference type="SUPFAM" id="SSF46785">
    <property type="entry name" value="Winged helix' DNA-binding domain"/>
    <property type="match status" value="1"/>
</dbReference>
<dbReference type="InterPro" id="IPR036249">
    <property type="entry name" value="Thioredoxin-like_sf"/>
</dbReference>